<reference evidence="2" key="1">
    <citation type="submission" date="2016-10" db="EMBL/GenBank/DDBJ databases">
        <authorList>
            <person name="Varghese N."/>
            <person name="Submissions S."/>
        </authorList>
    </citation>
    <scope>NUCLEOTIDE SEQUENCE [LARGE SCALE GENOMIC DNA]</scope>
    <source>
        <strain evidence="2">CGMCC 4.2126</strain>
    </source>
</reference>
<proteinExistence type="predicted"/>
<dbReference type="Proteomes" id="UP000199111">
    <property type="component" value="Unassembled WGS sequence"/>
</dbReference>
<dbReference type="GeneID" id="96297591"/>
<dbReference type="EMBL" id="FOQY01000005">
    <property type="protein sequence ID" value="SFI81320.1"/>
    <property type="molecule type" value="Genomic_DNA"/>
</dbReference>
<evidence type="ECO:0000313" key="1">
    <source>
        <dbReference type="EMBL" id="SFI81320.1"/>
    </source>
</evidence>
<sequence length="150" mass="16943">MKVDFGFRLDVSEEAWARRMGIDTARVGADVSNYVSDTLWWLPGIADSGAVPRWKKDPRPREVVDGVLSMWCRVVIEVQAGDWQEWAGVPAGRARRDLIEYVTYQLAHCTGLADAGARFTWSIRSRGPADSTTNELAALMWRWPSMRVSE</sequence>
<keyword evidence="2" id="KW-1185">Reference proteome</keyword>
<evidence type="ECO:0000313" key="2">
    <source>
        <dbReference type="Proteomes" id="UP000199111"/>
    </source>
</evidence>
<name>A0A1I3L9U5_9ACTN</name>
<dbReference type="RefSeq" id="WP_093886542.1">
    <property type="nucleotide sequence ID" value="NZ_FOQY01000005.1"/>
</dbReference>
<gene>
    <name evidence="1" type="ORF">SAMN05216275_10558</name>
</gene>
<protein>
    <submittedName>
        <fullName evidence="1">Uncharacterized protein</fullName>
    </submittedName>
</protein>
<accession>A0A1I3L9U5</accession>
<organism evidence="1 2">
    <name type="scientific">Streptosporangium canum</name>
    <dbReference type="NCBI Taxonomy" id="324952"/>
    <lineage>
        <taxon>Bacteria</taxon>
        <taxon>Bacillati</taxon>
        <taxon>Actinomycetota</taxon>
        <taxon>Actinomycetes</taxon>
        <taxon>Streptosporangiales</taxon>
        <taxon>Streptosporangiaceae</taxon>
        <taxon>Streptosporangium</taxon>
    </lineage>
</organism>
<dbReference type="AlphaFoldDB" id="A0A1I3L9U5"/>